<dbReference type="Proteomes" id="UP000593574">
    <property type="component" value="Unassembled WGS sequence"/>
</dbReference>
<evidence type="ECO:0000313" key="2">
    <source>
        <dbReference type="Proteomes" id="UP000593574"/>
    </source>
</evidence>
<keyword evidence="2" id="KW-1185">Reference proteome</keyword>
<protein>
    <submittedName>
        <fullName evidence="1">Uncharacterized protein</fullName>
    </submittedName>
</protein>
<name>A0A7J8ZM80_9ROSI</name>
<organism evidence="1 2">
    <name type="scientific">Gossypium laxum</name>
    <dbReference type="NCBI Taxonomy" id="34288"/>
    <lineage>
        <taxon>Eukaryota</taxon>
        <taxon>Viridiplantae</taxon>
        <taxon>Streptophyta</taxon>
        <taxon>Embryophyta</taxon>
        <taxon>Tracheophyta</taxon>
        <taxon>Spermatophyta</taxon>
        <taxon>Magnoliopsida</taxon>
        <taxon>eudicotyledons</taxon>
        <taxon>Gunneridae</taxon>
        <taxon>Pentapetalae</taxon>
        <taxon>rosids</taxon>
        <taxon>malvids</taxon>
        <taxon>Malvales</taxon>
        <taxon>Malvaceae</taxon>
        <taxon>Malvoideae</taxon>
        <taxon>Gossypium</taxon>
    </lineage>
</organism>
<dbReference type="AlphaFoldDB" id="A0A7J8ZM80"/>
<accession>A0A7J8ZM80</accession>
<reference evidence="1 2" key="1">
    <citation type="journal article" date="2019" name="Genome Biol. Evol.">
        <title>Insights into the evolution of the New World diploid cottons (Gossypium, subgenus Houzingenia) based on genome sequencing.</title>
        <authorList>
            <person name="Grover C.E."/>
            <person name="Arick M.A. 2nd"/>
            <person name="Thrash A."/>
            <person name="Conover J.L."/>
            <person name="Sanders W.S."/>
            <person name="Peterson D.G."/>
            <person name="Frelichowski J.E."/>
            <person name="Scheffler J.A."/>
            <person name="Scheffler B.E."/>
            <person name="Wendel J.F."/>
        </authorList>
    </citation>
    <scope>NUCLEOTIDE SEQUENCE [LARGE SCALE GENOMIC DNA]</scope>
    <source>
        <strain evidence="1">4</strain>
        <tissue evidence="1">Leaf</tissue>
    </source>
</reference>
<sequence>MVVDLINVHEGIWNEEVVRNTFNEQEVQSTLCIPLLPDGLADELRCCIDKSGEYTVLSGYRLLLRGFSGYGNDRYRNLSLILGIVGAKMGCTNEWSRYQALVVPPILSAQSTHAFDYSHSIGAMVIP</sequence>
<proteinExistence type="predicted"/>
<evidence type="ECO:0000313" key="1">
    <source>
        <dbReference type="EMBL" id="MBA0712815.1"/>
    </source>
</evidence>
<comment type="caution">
    <text evidence="1">The sequence shown here is derived from an EMBL/GenBank/DDBJ whole genome shotgun (WGS) entry which is preliminary data.</text>
</comment>
<gene>
    <name evidence="1" type="ORF">Golax_011889</name>
</gene>
<dbReference type="EMBL" id="JABEZV010000006">
    <property type="protein sequence ID" value="MBA0712815.1"/>
    <property type="molecule type" value="Genomic_DNA"/>
</dbReference>